<reference evidence="9 10" key="1">
    <citation type="submission" date="2018-08" db="EMBL/GenBank/DDBJ databases">
        <title>Genomic Encyclopedia of Type Strains, Phase IV (KMG-IV): sequencing the most valuable type-strain genomes for metagenomic binning, comparative biology and taxonomic classification.</title>
        <authorList>
            <person name="Goeker M."/>
        </authorList>
    </citation>
    <scope>NUCLEOTIDE SEQUENCE [LARGE SCALE GENOMIC DNA]</scope>
    <source>
        <strain evidence="9 10">DSM 23923</strain>
    </source>
</reference>
<gene>
    <name evidence="9" type="ORF">DFR64_0071</name>
</gene>
<dbReference type="GO" id="GO:0005975">
    <property type="term" value="P:carbohydrate metabolic process"/>
    <property type="evidence" value="ECO:0007669"/>
    <property type="project" value="InterPro"/>
</dbReference>
<dbReference type="PANTHER" id="PTHR10357:SF219">
    <property type="entry name" value="MALTOSE ALPHA-D-GLUCOSYLTRANSFERASE"/>
    <property type="match status" value="1"/>
</dbReference>
<evidence type="ECO:0000256" key="3">
    <source>
        <dbReference type="ARBA" id="ARBA00012619"/>
    </source>
</evidence>
<dbReference type="NCBIfam" id="TIGR02456">
    <property type="entry name" value="treS_nterm"/>
    <property type="match status" value="1"/>
</dbReference>
<evidence type="ECO:0000256" key="6">
    <source>
        <dbReference type="ARBA" id="ARBA00023235"/>
    </source>
</evidence>
<evidence type="ECO:0000256" key="5">
    <source>
        <dbReference type="ARBA" id="ARBA00022837"/>
    </source>
</evidence>
<dbReference type="EC" id="5.4.99.16" evidence="3"/>
<dbReference type="Pfam" id="PF00128">
    <property type="entry name" value="Alpha-amylase"/>
    <property type="match status" value="2"/>
</dbReference>
<protein>
    <recommendedName>
        <fullName evidence="3">maltose alpha-D-glucosyltransferase</fullName>
        <ecNumber evidence="3">5.4.99.16</ecNumber>
    </recommendedName>
    <alternativeName>
        <fullName evidence="7">Maltose alpha-D-glucosyltransferase</fullName>
    </alternativeName>
</protein>
<dbReference type="InterPro" id="IPR006047">
    <property type="entry name" value="GH13_cat_dom"/>
</dbReference>
<name>A0A347ZV64_9CHLR</name>
<proteinExistence type="inferred from homology"/>
<evidence type="ECO:0000313" key="10">
    <source>
        <dbReference type="Proteomes" id="UP000256388"/>
    </source>
</evidence>
<dbReference type="Pfam" id="PF25839">
    <property type="entry name" value="Apionate_lact_C"/>
    <property type="match status" value="1"/>
</dbReference>
<dbReference type="SUPFAM" id="SSF51011">
    <property type="entry name" value="Glycosyl hydrolase domain"/>
    <property type="match status" value="1"/>
</dbReference>
<dbReference type="InterPro" id="IPR017853">
    <property type="entry name" value="GH"/>
</dbReference>
<dbReference type="InterPro" id="IPR012810">
    <property type="entry name" value="TreS/a-amylase_N"/>
</dbReference>
<dbReference type="FunFam" id="3.20.20.80:FF:000055">
    <property type="entry name" value="Trehalose synthase"/>
    <property type="match status" value="1"/>
</dbReference>
<comment type="catalytic activity">
    <reaction evidence="1">
        <text>D-maltose = alpha,alpha-trehalose</text>
        <dbReference type="Rhea" id="RHEA:15145"/>
        <dbReference type="ChEBI" id="CHEBI:16551"/>
        <dbReference type="ChEBI" id="CHEBI:17306"/>
        <dbReference type="EC" id="5.4.99.16"/>
    </reaction>
</comment>
<dbReference type="EMBL" id="QUMS01000001">
    <property type="protein sequence ID" value="REG10219.1"/>
    <property type="molecule type" value="Genomic_DNA"/>
</dbReference>
<dbReference type="InterPro" id="IPR013780">
    <property type="entry name" value="Glyco_hydro_b"/>
</dbReference>
<organism evidence="9 10">
    <name type="scientific">Pelolinea submarina</name>
    <dbReference type="NCBI Taxonomy" id="913107"/>
    <lineage>
        <taxon>Bacteria</taxon>
        <taxon>Bacillati</taxon>
        <taxon>Chloroflexota</taxon>
        <taxon>Anaerolineae</taxon>
        <taxon>Anaerolineales</taxon>
        <taxon>Anaerolineaceae</taxon>
        <taxon>Pelolinea</taxon>
    </lineage>
</organism>
<comment type="caution">
    <text evidence="9">The sequence shown here is derived from an EMBL/GenBank/DDBJ whole genome shotgun (WGS) entry which is preliminary data.</text>
</comment>
<dbReference type="SMART" id="SM00642">
    <property type="entry name" value="Aamy"/>
    <property type="match status" value="1"/>
</dbReference>
<comment type="similarity">
    <text evidence="2">Belongs to the glycosyl hydrolase 13 family. TreS subfamily.</text>
</comment>
<dbReference type="OrthoDB" id="9805159at2"/>
<evidence type="ECO:0000313" key="9">
    <source>
        <dbReference type="EMBL" id="REG10219.1"/>
    </source>
</evidence>
<dbReference type="RefSeq" id="WP_116223413.1">
    <property type="nucleotide sequence ID" value="NZ_AP018437.1"/>
</dbReference>
<keyword evidence="10" id="KW-1185">Reference proteome</keyword>
<dbReference type="SUPFAM" id="SSF51445">
    <property type="entry name" value="(Trans)glycosidases"/>
    <property type="match status" value="1"/>
</dbReference>
<accession>A0A347ZV64</accession>
<dbReference type="GO" id="GO:0046872">
    <property type="term" value="F:metal ion binding"/>
    <property type="evidence" value="ECO:0007669"/>
    <property type="project" value="UniProtKB-KW"/>
</dbReference>
<dbReference type="InterPro" id="IPR058789">
    <property type="entry name" value="ApnL_C"/>
</dbReference>
<dbReference type="CDD" id="cd11334">
    <property type="entry name" value="AmyAc_TreS"/>
    <property type="match status" value="1"/>
</dbReference>
<dbReference type="GO" id="GO:0047471">
    <property type="term" value="F:maltose alpha-D-glucosyltransferase activity"/>
    <property type="evidence" value="ECO:0007669"/>
    <property type="project" value="UniProtKB-EC"/>
</dbReference>
<dbReference type="AlphaFoldDB" id="A0A347ZV64"/>
<keyword evidence="5" id="KW-0106">Calcium</keyword>
<dbReference type="GO" id="GO:0016798">
    <property type="term" value="F:hydrolase activity, acting on glycosyl bonds"/>
    <property type="evidence" value="ECO:0007669"/>
    <property type="project" value="UniProtKB-KW"/>
</dbReference>
<evidence type="ECO:0000256" key="7">
    <source>
        <dbReference type="ARBA" id="ARBA00031378"/>
    </source>
</evidence>
<sequence length="539" mass="63160">MEKNLWYKNLVFYEVHTRAFFDSNNDGIGDLRGLTQKLDYLKHLGVDCIWLLPIYPSPLKDDGYDISDFYNVHPDLGTLDDFKTLVEETHKRGMRIIADLVVNHTSDQCAWFKEAESNPDSPYRDYYVWSDTDQKYSDARIIFIDTEQSNWTWNEKAGKYFWHRFYDCQPDLNYDNPAVREEMKSIMRFWLDMGIDGFRADAVPYLIEREGTNCENLPETHEYLKELRALIDRDYPDCILLAEANQWPQDLRPYFGNGDEFHMAFRFPLMPRIYKSIAAGDTTSMINILEKTPEIPENCQWCTFLRNHDELTVEMVTEDEREFLWNFYAPEARMRLNLGIRRRLAPLMGGDPYKIELLYALLFSLPGAPIIYFGDEIGMGDNIWLNDRDGVRTPMQWSAAKNAGFSEREDGRLFLPVIDQGDYRYQVLNVENQMKDENSLFNRLRGLIALRKQNDIFDTQEMEFLFRENKGLFAILRGSRRDGLICVHNLTDTPQPVDLSGFNVRVLTQSANQSSSYINTEDGTLLLEPYAYVWFKINS</sequence>
<dbReference type="PANTHER" id="PTHR10357">
    <property type="entry name" value="ALPHA-AMYLASE FAMILY MEMBER"/>
    <property type="match status" value="1"/>
</dbReference>
<dbReference type="Gene3D" id="2.60.40.1180">
    <property type="entry name" value="Golgi alpha-mannosidase II"/>
    <property type="match status" value="1"/>
</dbReference>
<keyword evidence="6" id="KW-0413">Isomerase</keyword>
<evidence type="ECO:0000259" key="8">
    <source>
        <dbReference type="SMART" id="SM00642"/>
    </source>
</evidence>
<dbReference type="Proteomes" id="UP000256388">
    <property type="component" value="Unassembled WGS sequence"/>
</dbReference>
<evidence type="ECO:0000256" key="1">
    <source>
        <dbReference type="ARBA" id="ARBA00001595"/>
    </source>
</evidence>
<dbReference type="Gene3D" id="3.90.400.10">
    <property type="entry name" value="Oligo-1,6-glucosidase, Domain 2"/>
    <property type="match status" value="1"/>
</dbReference>
<feature type="domain" description="Glycosyl hydrolase family 13 catalytic" evidence="8">
    <location>
        <begin position="14"/>
        <end position="451"/>
    </location>
</feature>
<dbReference type="InterPro" id="IPR045857">
    <property type="entry name" value="O16G_dom_2"/>
</dbReference>
<evidence type="ECO:0000256" key="2">
    <source>
        <dbReference type="ARBA" id="ARBA00005496"/>
    </source>
</evidence>
<dbReference type="Gene3D" id="3.20.20.80">
    <property type="entry name" value="Glycosidases"/>
    <property type="match status" value="1"/>
</dbReference>
<evidence type="ECO:0000256" key="4">
    <source>
        <dbReference type="ARBA" id="ARBA00022723"/>
    </source>
</evidence>
<keyword evidence="4" id="KW-0479">Metal-binding</keyword>